<dbReference type="RefSeq" id="XP_022634402.1">
    <property type="nucleotide sequence ID" value="XM_022778681.1"/>
</dbReference>
<sequence length="187" mass="21095">MSLQLVRRGLNNVWLLKHWRVCYILILMVYQEHGKVGLMPQLKNVILTQSVESVPEWASCIRYAVTGKGKYGTRVPLLRQKILDSLMTSLPPTVATTVTTKRNAFLAAVLIEISPQKMLVSEINLHNTLLKEVLGNMHHSSAQVREALGVSLSVLYSNIRLYHSSHQDQISDTIDSLMMLDIKLCLC</sequence>
<dbReference type="GO" id="GO:0005829">
    <property type="term" value="C:cytosol"/>
    <property type="evidence" value="ECO:0007669"/>
    <property type="project" value="TreeGrafter"/>
</dbReference>
<evidence type="ECO:0000313" key="2">
    <source>
        <dbReference type="RefSeq" id="XP_022634402.1"/>
    </source>
</evidence>
<dbReference type="GO" id="GO:0070628">
    <property type="term" value="F:proteasome binding"/>
    <property type="evidence" value="ECO:0007669"/>
    <property type="project" value="InterPro"/>
</dbReference>
<dbReference type="KEGG" id="vra:111241285"/>
<dbReference type="GeneID" id="111241285"/>
<dbReference type="GO" id="GO:0005634">
    <property type="term" value="C:nucleus"/>
    <property type="evidence" value="ECO:0007669"/>
    <property type="project" value="TreeGrafter"/>
</dbReference>
<dbReference type="OrthoDB" id="17907at2759"/>
<dbReference type="STRING" id="3916.A0A3Q0EW73"/>
<dbReference type="AlphaFoldDB" id="A0A3Q0EW73"/>
<name>A0A3Q0EW73_VIGRR</name>
<dbReference type="GO" id="GO:0010499">
    <property type="term" value="P:proteasomal ubiquitin-independent protein catabolic process"/>
    <property type="evidence" value="ECO:0007669"/>
    <property type="project" value="TreeGrafter"/>
</dbReference>
<organism evidence="1 2">
    <name type="scientific">Vigna radiata var. radiata</name>
    <name type="common">Mung bean</name>
    <name type="synonym">Phaseolus aureus</name>
    <dbReference type="NCBI Taxonomy" id="3916"/>
    <lineage>
        <taxon>Eukaryota</taxon>
        <taxon>Viridiplantae</taxon>
        <taxon>Streptophyta</taxon>
        <taxon>Embryophyta</taxon>
        <taxon>Tracheophyta</taxon>
        <taxon>Spermatophyta</taxon>
        <taxon>Magnoliopsida</taxon>
        <taxon>eudicotyledons</taxon>
        <taxon>Gunneridae</taxon>
        <taxon>Pentapetalae</taxon>
        <taxon>rosids</taxon>
        <taxon>fabids</taxon>
        <taxon>Fabales</taxon>
        <taxon>Fabaceae</taxon>
        <taxon>Papilionoideae</taxon>
        <taxon>50 kb inversion clade</taxon>
        <taxon>NPAAA clade</taxon>
        <taxon>indigoferoid/millettioid clade</taxon>
        <taxon>Phaseoleae</taxon>
        <taxon>Vigna</taxon>
    </lineage>
</organism>
<dbReference type="InterPro" id="IPR035309">
    <property type="entry name" value="PSME4"/>
</dbReference>
<keyword evidence="1" id="KW-1185">Reference proteome</keyword>
<proteinExistence type="predicted"/>
<gene>
    <name evidence="2" type="primary">LOC111241285</name>
</gene>
<evidence type="ECO:0000313" key="1">
    <source>
        <dbReference type="Proteomes" id="UP000087766"/>
    </source>
</evidence>
<dbReference type="PANTHER" id="PTHR32170:SF3">
    <property type="entry name" value="PROTEASOME ACTIVATOR COMPLEX SUBUNIT 4"/>
    <property type="match status" value="1"/>
</dbReference>
<reference evidence="1" key="1">
    <citation type="journal article" date="2014" name="Nat. Commun.">
        <title>Genome sequence of mungbean and insights into evolution within Vigna species.</title>
        <authorList>
            <person name="Kang Y.J."/>
            <person name="Kim S.K."/>
            <person name="Kim M.Y."/>
            <person name="Lestari P."/>
            <person name="Kim K.H."/>
            <person name="Ha B.K."/>
            <person name="Jun T.H."/>
            <person name="Hwang W.J."/>
            <person name="Lee T."/>
            <person name="Lee J."/>
            <person name="Shim S."/>
            <person name="Yoon M.Y."/>
            <person name="Jang Y.E."/>
            <person name="Han K.S."/>
            <person name="Taeprayoon P."/>
            <person name="Yoon N."/>
            <person name="Somta P."/>
            <person name="Tanya P."/>
            <person name="Kim K.S."/>
            <person name="Gwag J.G."/>
            <person name="Moon J.K."/>
            <person name="Lee Y.H."/>
            <person name="Park B.S."/>
            <person name="Bombarely A."/>
            <person name="Doyle J.J."/>
            <person name="Jackson S.A."/>
            <person name="Schafleitner R."/>
            <person name="Srinives P."/>
            <person name="Varshney R.K."/>
            <person name="Lee S.H."/>
        </authorList>
    </citation>
    <scope>NUCLEOTIDE SEQUENCE [LARGE SCALE GENOMIC DNA]</scope>
    <source>
        <strain evidence="1">cv. VC1973A</strain>
    </source>
</reference>
<dbReference type="PANTHER" id="PTHR32170">
    <property type="entry name" value="PROTEASOME ACTIVATOR COMPLEX SUBUNIT 4"/>
    <property type="match status" value="1"/>
</dbReference>
<reference evidence="2" key="2">
    <citation type="submission" date="2025-08" db="UniProtKB">
        <authorList>
            <consortium name="RefSeq"/>
        </authorList>
    </citation>
    <scope>IDENTIFICATION</scope>
    <source>
        <tissue evidence="2">Leaf</tissue>
    </source>
</reference>
<accession>A0A3Q0EW73</accession>
<protein>
    <submittedName>
        <fullName evidence="2">Proteasome activator subunit 4-like</fullName>
    </submittedName>
</protein>
<dbReference type="GO" id="GO:0016504">
    <property type="term" value="F:peptidase activator activity"/>
    <property type="evidence" value="ECO:0007669"/>
    <property type="project" value="InterPro"/>
</dbReference>
<dbReference type="Proteomes" id="UP000087766">
    <property type="component" value="Chromosome 2"/>
</dbReference>